<protein>
    <recommendedName>
        <fullName evidence="12">Glycerol-3-phosphate dehydrogenase</fullName>
        <ecNumber evidence="12">1.1.1.94</ecNumber>
    </recommendedName>
</protein>
<dbReference type="EC" id="1.1.1.94" evidence="12"/>
<keyword evidence="4 11" id="KW-0560">Oxidoreductase</keyword>
<dbReference type="GO" id="GO:0008654">
    <property type="term" value="P:phospholipid biosynthetic process"/>
    <property type="evidence" value="ECO:0007669"/>
    <property type="project" value="UniProtKB-KW"/>
</dbReference>
<dbReference type="GO" id="GO:0046168">
    <property type="term" value="P:glycerol-3-phosphate catabolic process"/>
    <property type="evidence" value="ECO:0007669"/>
    <property type="project" value="InterPro"/>
</dbReference>
<keyword evidence="8" id="KW-1208">Phospholipid metabolism</keyword>
<accession>A0A1J0GBV1</accession>
<dbReference type="Proteomes" id="UP000182569">
    <property type="component" value="Chromosome"/>
</dbReference>
<evidence type="ECO:0000259" key="13">
    <source>
        <dbReference type="Pfam" id="PF01210"/>
    </source>
</evidence>
<keyword evidence="16" id="KW-1185">Reference proteome</keyword>
<dbReference type="InterPro" id="IPR013328">
    <property type="entry name" value="6PGD_dom2"/>
</dbReference>
<dbReference type="InterPro" id="IPR008927">
    <property type="entry name" value="6-PGluconate_DH-like_C_sf"/>
</dbReference>
<dbReference type="Pfam" id="PF01210">
    <property type="entry name" value="NAD_Gly3P_dh_N"/>
    <property type="match status" value="1"/>
</dbReference>
<dbReference type="RefSeq" id="WP_071611133.1">
    <property type="nucleotide sequence ID" value="NZ_CP015756.1"/>
</dbReference>
<name>A0A1J0GBV1_9CLOT</name>
<keyword evidence="5 10" id="KW-0520">NAD</keyword>
<dbReference type="GO" id="GO:0141153">
    <property type="term" value="F:glycerol-3-phosphate dehydrogenase (NADP+) activity"/>
    <property type="evidence" value="ECO:0007669"/>
    <property type="project" value="RHEA"/>
</dbReference>
<comment type="catalytic activity">
    <reaction evidence="12">
        <text>sn-glycerol 3-phosphate + NADP(+) = dihydroxyacetone phosphate + NADPH + H(+)</text>
        <dbReference type="Rhea" id="RHEA:11096"/>
        <dbReference type="ChEBI" id="CHEBI:15378"/>
        <dbReference type="ChEBI" id="CHEBI:57597"/>
        <dbReference type="ChEBI" id="CHEBI:57642"/>
        <dbReference type="ChEBI" id="CHEBI:57783"/>
        <dbReference type="ChEBI" id="CHEBI:58349"/>
        <dbReference type="EC" id="1.1.1.94"/>
    </reaction>
</comment>
<evidence type="ECO:0000256" key="10">
    <source>
        <dbReference type="PIRSR" id="PIRSR000114-3"/>
    </source>
</evidence>
<dbReference type="Gene3D" id="1.10.1040.10">
    <property type="entry name" value="N-(1-d-carboxylethyl)-l-norvaline Dehydrogenase, domain 2"/>
    <property type="match status" value="1"/>
</dbReference>
<dbReference type="InterPro" id="IPR011128">
    <property type="entry name" value="G3P_DH_NAD-dep_N"/>
</dbReference>
<gene>
    <name evidence="15" type="ORF">A7L45_01520</name>
</gene>
<dbReference type="PIRSF" id="PIRSF000114">
    <property type="entry name" value="Glycerol-3-P_dh"/>
    <property type="match status" value="1"/>
</dbReference>
<evidence type="ECO:0000256" key="3">
    <source>
        <dbReference type="ARBA" id="ARBA00022857"/>
    </source>
</evidence>
<reference evidence="16" key="1">
    <citation type="journal article" date="2016" name="Front. Microbiol.">
        <title>Complete Genome Sequence of Clostridium estertheticum DSM 8809, a Microbe Identified in Spoiled Vacuum Packed Beef.</title>
        <authorList>
            <person name="Yu Z."/>
            <person name="Gunn L."/>
            <person name="Brennan E."/>
            <person name="Reid R."/>
            <person name="Wall P.G."/>
            <person name="Gaora O.P."/>
            <person name="Hurley D."/>
            <person name="Bolton D."/>
            <person name="Fanning S."/>
        </authorList>
    </citation>
    <scope>NUCLEOTIDE SEQUENCE [LARGE SCALE GENOMIC DNA]</scope>
    <source>
        <strain evidence="16">DSM 8809</strain>
    </source>
</reference>
<organism evidence="15 16">
    <name type="scientific">Clostridium estertheticum subsp. estertheticum</name>
    <dbReference type="NCBI Taxonomy" id="1552"/>
    <lineage>
        <taxon>Bacteria</taxon>
        <taxon>Bacillati</taxon>
        <taxon>Bacillota</taxon>
        <taxon>Clostridia</taxon>
        <taxon>Eubacteriales</taxon>
        <taxon>Clostridiaceae</taxon>
        <taxon>Clostridium</taxon>
    </lineage>
</organism>
<feature type="domain" description="Glycerol-3-phosphate dehydrogenase NAD-dependent C-terminal" evidence="14">
    <location>
        <begin position="187"/>
        <end position="335"/>
    </location>
</feature>
<evidence type="ECO:0000313" key="16">
    <source>
        <dbReference type="Proteomes" id="UP000182569"/>
    </source>
</evidence>
<dbReference type="SUPFAM" id="SSF48179">
    <property type="entry name" value="6-phosphogluconate dehydrogenase C-terminal domain-like"/>
    <property type="match status" value="1"/>
</dbReference>
<dbReference type="Pfam" id="PF07479">
    <property type="entry name" value="NAD_Gly3P_dh_C"/>
    <property type="match status" value="1"/>
</dbReference>
<keyword evidence="2" id="KW-0444">Lipid biosynthesis</keyword>
<evidence type="ECO:0000256" key="5">
    <source>
        <dbReference type="ARBA" id="ARBA00023027"/>
    </source>
</evidence>
<dbReference type="PRINTS" id="PR00077">
    <property type="entry name" value="GPDHDRGNASE"/>
</dbReference>
<dbReference type="InterPro" id="IPR036291">
    <property type="entry name" value="NAD(P)-bd_dom_sf"/>
</dbReference>
<dbReference type="PANTHER" id="PTHR11728">
    <property type="entry name" value="GLYCEROL-3-PHOSPHATE DEHYDROGENASE"/>
    <property type="match status" value="1"/>
</dbReference>
<dbReference type="GO" id="GO:0005829">
    <property type="term" value="C:cytosol"/>
    <property type="evidence" value="ECO:0007669"/>
    <property type="project" value="TreeGrafter"/>
</dbReference>
<dbReference type="SUPFAM" id="SSF51735">
    <property type="entry name" value="NAD(P)-binding Rossmann-fold domains"/>
    <property type="match status" value="1"/>
</dbReference>
<evidence type="ECO:0000256" key="8">
    <source>
        <dbReference type="ARBA" id="ARBA00023264"/>
    </source>
</evidence>
<keyword evidence="7" id="KW-0594">Phospholipid biosynthesis</keyword>
<feature type="binding site" evidence="10">
    <location>
        <position position="266"/>
    </location>
    <ligand>
        <name>NAD(+)</name>
        <dbReference type="ChEBI" id="CHEBI:57540"/>
    </ligand>
</feature>
<keyword evidence="6" id="KW-0443">Lipid metabolism</keyword>
<dbReference type="STRING" id="1552.A7L45_01520"/>
<dbReference type="AlphaFoldDB" id="A0A1J0GBV1"/>
<evidence type="ECO:0000256" key="11">
    <source>
        <dbReference type="RuleBase" id="RU000437"/>
    </source>
</evidence>
<dbReference type="InterPro" id="IPR006168">
    <property type="entry name" value="G3P_DH_NAD-dep"/>
</dbReference>
<evidence type="ECO:0000256" key="1">
    <source>
        <dbReference type="ARBA" id="ARBA00011009"/>
    </source>
</evidence>
<evidence type="ECO:0000256" key="12">
    <source>
        <dbReference type="RuleBase" id="RU000439"/>
    </source>
</evidence>
<keyword evidence="3" id="KW-0521">NADP</keyword>
<evidence type="ECO:0000256" key="4">
    <source>
        <dbReference type="ARBA" id="ARBA00023002"/>
    </source>
</evidence>
<dbReference type="GO" id="GO:0005975">
    <property type="term" value="P:carbohydrate metabolic process"/>
    <property type="evidence" value="ECO:0007669"/>
    <property type="project" value="InterPro"/>
</dbReference>
<sequence length="348" mass="37353">MKIITVIGAGQMASALSFPAIENGNKVRLVGTPLDRSVIDSVKTIGFHPTLKRQLPKTGIECYQIEEVNKALEGADVVICGVSSFGVDWFAENILPIIPENIPILSITKGMIDLEDGSMITYPQYFESKLPANKKLSINAIGGPCTSYELADKDHSVVAFCGHDIEILRMLKSLFESPYYHISLSTDVVGVECAVALKNAYALGVSLAIGLAIGPDGLGHEHYNSQAGLFGQSVKEMKHLLEIVGGGDENIILSAGDLYVTVFGGRTRKVGTLLGQGFSIEESIKRLEGVTLESIVIATRTARGVRALAKRGVVKLSDFPLLIHVDNIINAGATAVDIPWSSFESEKI</sequence>
<dbReference type="OrthoDB" id="9812273at2"/>
<evidence type="ECO:0000256" key="6">
    <source>
        <dbReference type="ARBA" id="ARBA00023098"/>
    </source>
</evidence>
<comment type="similarity">
    <text evidence="1 11">Belongs to the NAD-dependent glycerol-3-phosphate dehydrogenase family.</text>
</comment>
<dbReference type="EMBL" id="CP015756">
    <property type="protein sequence ID" value="APC38836.1"/>
    <property type="molecule type" value="Genomic_DNA"/>
</dbReference>
<feature type="active site" description="Proton acceptor" evidence="9">
    <location>
        <position position="198"/>
    </location>
</feature>
<feature type="domain" description="Glycerol-3-phosphate dehydrogenase NAD-dependent N-terminal" evidence="13">
    <location>
        <begin position="4"/>
        <end position="158"/>
    </location>
</feature>
<dbReference type="InterPro" id="IPR006109">
    <property type="entry name" value="G3P_DH_NAD-dep_C"/>
</dbReference>
<dbReference type="KEGG" id="ceu:A7L45_01520"/>
<dbReference type="PANTHER" id="PTHR11728:SF1">
    <property type="entry name" value="GLYCEROL-3-PHOSPHATE DEHYDROGENASE [NAD(+)] 2, CHLOROPLASTIC"/>
    <property type="match status" value="1"/>
</dbReference>
<evidence type="ECO:0000256" key="2">
    <source>
        <dbReference type="ARBA" id="ARBA00022516"/>
    </source>
</evidence>
<evidence type="ECO:0000256" key="9">
    <source>
        <dbReference type="PIRSR" id="PIRSR000114-1"/>
    </source>
</evidence>
<evidence type="ECO:0000256" key="7">
    <source>
        <dbReference type="ARBA" id="ARBA00023209"/>
    </source>
</evidence>
<proteinExistence type="inferred from homology"/>
<dbReference type="GO" id="GO:0051287">
    <property type="term" value="F:NAD binding"/>
    <property type="evidence" value="ECO:0007669"/>
    <property type="project" value="InterPro"/>
</dbReference>
<evidence type="ECO:0000259" key="14">
    <source>
        <dbReference type="Pfam" id="PF07479"/>
    </source>
</evidence>
<evidence type="ECO:0000313" key="15">
    <source>
        <dbReference type="EMBL" id="APC38836.1"/>
    </source>
</evidence>
<dbReference type="Gene3D" id="3.40.50.720">
    <property type="entry name" value="NAD(P)-binding Rossmann-like Domain"/>
    <property type="match status" value="1"/>
</dbReference>